<evidence type="ECO:0000313" key="6">
    <source>
        <dbReference type="EMBL" id="KGE16523.1"/>
    </source>
</evidence>
<keyword evidence="1" id="KW-0949">S-adenosyl-L-methionine</keyword>
<evidence type="ECO:0000256" key="4">
    <source>
        <dbReference type="ARBA" id="ARBA00023014"/>
    </source>
</evidence>
<feature type="domain" description="Radical SAM core" evidence="5">
    <location>
        <begin position="14"/>
        <end position="233"/>
    </location>
</feature>
<dbReference type="GO" id="GO:0051536">
    <property type="term" value="F:iron-sulfur cluster binding"/>
    <property type="evidence" value="ECO:0007669"/>
    <property type="project" value="UniProtKB-KW"/>
</dbReference>
<comment type="caution">
    <text evidence="6">The sequence shown here is derived from an EMBL/GenBank/DDBJ whole genome shotgun (WGS) entry which is preliminary data.</text>
</comment>
<evidence type="ECO:0000256" key="1">
    <source>
        <dbReference type="ARBA" id="ARBA00022691"/>
    </source>
</evidence>
<evidence type="ECO:0000313" key="7">
    <source>
        <dbReference type="Proteomes" id="UP000029734"/>
    </source>
</evidence>
<evidence type="ECO:0000256" key="3">
    <source>
        <dbReference type="ARBA" id="ARBA00023004"/>
    </source>
</evidence>
<sequence length="359" mass="42496">MEKLLWNDRDYSIEYLKTSISINTHVGCYLGCEYCILSSLEFPKRPLQILDEESVVEQLLQNKYFTKDITPISINNKSDPLLREVKNSTFNIMKILEKYNIKNPIYLISKIELTEKEIEFLDSLELNLYVFFSFSGLKTDLEKVTAEYQVRRIKKLEKAKNIKKIHYWRPLITGENDSNEQIKHMLELVSPIFDVSVISGLRVNDTVNERLVNLDKNVPFNEYTKKHKYVEKEVFDRINKIRKELCPEYLLFRHTSCITCYWLEKADFLHNDRKNFNCTVFDCPNIRRCSERKMPDHSLIREMMLRIGIKNNYEIREDHIMFMGALSQEDLSYLNLNLSFKALSEIKLPTVSESVIEVV</sequence>
<accession>A0A098M3E3</accession>
<dbReference type="GO" id="GO:0046872">
    <property type="term" value="F:metal ion binding"/>
    <property type="evidence" value="ECO:0007669"/>
    <property type="project" value="UniProtKB-KW"/>
</dbReference>
<dbReference type="EMBL" id="JQCR01000003">
    <property type="protein sequence ID" value="KGE16523.1"/>
    <property type="molecule type" value="Genomic_DNA"/>
</dbReference>
<dbReference type="OrthoDB" id="2042994at2"/>
<dbReference type="PANTHER" id="PTHR43432:SF4">
    <property type="entry name" value="RADICAL SAM CORE DOMAIN-CONTAINING PROTEIN"/>
    <property type="match status" value="1"/>
</dbReference>
<organism evidence="6 7">
    <name type="scientific">Paenibacillus wynnii</name>
    <dbReference type="NCBI Taxonomy" id="268407"/>
    <lineage>
        <taxon>Bacteria</taxon>
        <taxon>Bacillati</taxon>
        <taxon>Bacillota</taxon>
        <taxon>Bacilli</taxon>
        <taxon>Bacillales</taxon>
        <taxon>Paenibacillaceae</taxon>
        <taxon>Paenibacillus</taxon>
    </lineage>
</organism>
<dbReference type="Proteomes" id="UP000029734">
    <property type="component" value="Unassembled WGS sequence"/>
</dbReference>
<dbReference type="PANTHER" id="PTHR43432">
    <property type="entry name" value="SLR0285 PROTEIN"/>
    <property type="match status" value="1"/>
</dbReference>
<dbReference type="Gene3D" id="3.20.20.70">
    <property type="entry name" value="Aldolase class I"/>
    <property type="match status" value="1"/>
</dbReference>
<proteinExistence type="predicted"/>
<dbReference type="InterPro" id="IPR058240">
    <property type="entry name" value="rSAM_sf"/>
</dbReference>
<gene>
    <name evidence="6" type="ORF">PWYN_17495</name>
</gene>
<dbReference type="SUPFAM" id="SSF102114">
    <property type="entry name" value="Radical SAM enzymes"/>
    <property type="match status" value="1"/>
</dbReference>
<protein>
    <recommendedName>
        <fullName evidence="5">Radical SAM core domain-containing protein</fullName>
    </recommendedName>
</protein>
<dbReference type="InterPro" id="IPR040086">
    <property type="entry name" value="MJ0683-like"/>
</dbReference>
<dbReference type="eggNOG" id="COG1533">
    <property type="taxonomic scope" value="Bacteria"/>
</dbReference>
<dbReference type="STRING" id="268407.PWYN_17495"/>
<evidence type="ECO:0000256" key="2">
    <source>
        <dbReference type="ARBA" id="ARBA00022723"/>
    </source>
</evidence>
<keyword evidence="2" id="KW-0479">Metal-binding</keyword>
<reference evidence="6 7" key="2">
    <citation type="submission" date="2014-10" db="EMBL/GenBank/DDBJ databases">
        <title>Comparative genomics of the Paenibacillus odorifer group.</title>
        <authorList>
            <person name="Tsai Y.-C."/>
            <person name="Martin N."/>
            <person name="Korlach J."/>
            <person name="Wiedmann M."/>
        </authorList>
    </citation>
    <scope>NUCLEOTIDE SEQUENCE [LARGE SCALE GENOMIC DNA]</scope>
    <source>
        <strain evidence="6 7">DSM 18334</strain>
    </source>
</reference>
<dbReference type="InterPro" id="IPR013785">
    <property type="entry name" value="Aldolase_TIM"/>
</dbReference>
<dbReference type="RefSeq" id="WP_036654466.1">
    <property type="nucleotide sequence ID" value="NZ_JQCR01000003.1"/>
</dbReference>
<dbReference type="GO" id="GO:0003824">
    <property type="term" value="F:catalytic activity"/>
    <property type="evidence" value="ECO:0007669"/>
    <property type="project" value="InterPro"/>
</dbReference>
<keyword evidence="3" id="KW-0408">Iron</keyword>
<dbReference type="PROSITE" id="PS51918">
    <property type="entry name" value="RADICAL_SAM"/>
    <property type="match status" value="1"/>
</dbReference>
<reference evidence="6 7" key="1">
    <citation type="submission" date="2014-08" db="EMBL/GenBank/DDBJ databases">
        <authorList>
            <person name="den Bakker H.C."/>
        </authorList>
    </citation>
    <scope>NUCLEOTIDE SEQUENCE [LARGE SCALE GENOMIC DNA]</scope>
    <source>
        <strain evidence="6 7">DSM 18334</strain>
    </source>
</reference>
<name>A0A098M3E3_9BACL</name>
<keyword evidence="4" id="KW-0411">Iron-sulfur</keyword>
<dbReference type="InterPro" id="IPR007197">
    <property type="entry name" value="rSAM"/>
</dbReference>
<keyword evidence="7" id="KW-1185">Reference proteome</keyword>
<evidence type="ECO:0000259" key="5">
    <source>
        <dbReference type="PROSITE" id="PS51918"/>
    </source>
</evidence>
<dbReference type="AlphaFoldDB" id="A0A098M3E3"/>